<accession>A0A481Z0P7</accession>
<organism evidence="1">
    <name type="scientific">Mimivirus LCMiAC02</name>
    <dbReference type="NCBI Taxonomy" id="2506609"/>
    <lineage>
        <taxon>Viruses</taxon>
        <taxon>Varidnaviria</taxon>
        <taxon>Bamfordvirae</taxon>
        <taxon>Nucleocytoviricota</taxon>
        <taxon>Megaviricetes</taxon>
        <taxon>Imitervirales</taxon>
        <taxon>Mimiviridae</taxon>
        <taxon>Klosneuvirinae</taxon>
    </lineage>
</organism>
<proteinExistence type="predicted"/>
<reference evidence="1" key="1">
    <citation type="journal article" date="2019" name="MBio">
        <title>Virus Genomes from Deep Sea Sediments Expand the Ocean Megavirome and Support Independent Origins of Viral Gigantism.</title>
        <authorList>
            <person name="Backstrom D."/>
            <person name="Yutin N."/>
            <person name="Jorgensen S.L."/>
            <person name="Dharamshi J."/>
            <person name="Homa F."/>
            <person name="Zaremba-Niedwiedzka K."/>
            <person name="Spang A."/>
            <person name="Wolf Y.I."/>
            <person name="Koonin E.V."/>
            <person name="Ettema T.J."/>
        </authorList>
    </citation>
    <scope>NUCLEOTIDE SEQUENCE</scope>
</reference>
<evidence type="ECO:0000313" key="1">
    <source>
        <dbReference type="EMBL" id="QBK89083.1"/>
    </source>
</evidence>
<sequence>MSQQLNSEVDDEKEVAMTSCNKKLKKIKKLYPNEYEKIMTEKMKELYSVKLEQEISNTMDNILNKIFELYPKLKKNKQTIVDSINKKPDKDIKDLIKSGNKKEIVMEEIEYNNKIYYRDQHGKVTDEKFNLVGTYSNEQNRIILFEELNNMDNDDNIYDQIKKLKI</sequence>
<protein>
    <submittedName>
        <fullName evidence="1">Uncharacterized protein</fullName>
    </submittedName>
</protein>
<dbReference type="EMBL" id="MK500407">
    <property type="protein sequence ID" value="QBK89083.1"/>
    <property type="molecule type" value="Genomic_DNA"/>
</dbReference>
<gene>
    <name evidence="1" type="ORF">LCMiAC02_01760</name>
</gene>
<name>A0A481Z0P7_9VIRU</name>